<keyword evidence="1" id="KW-0472">Membrane</keyword>
<accession>A0ABW7MSF1</accession>
<evidence type="ECO:0000256" key="1">
    <source>
        <dbReference type="SAM" id="Phobius"/>
    </source>
</evidence>
<comment type="caution">
    <text evidence="2">The sequence shown here is derived from an EMBL/GenBank/DDBJ whole genome shotgun (WGS) entry which is preliminary data.</text>
</comment>
<protein>
    <submittedName>
        <fullName evidence="2">DUF6090 family protein</fullName>
    </submittedName>
</protein>
<keyword evidence="1" id="KW-1133">Transmembrane helix</keyword>
<evidence type="ECO:0000313" key="2">
    <source>
        <dbReference type="EMBL" id="MFH6769747.1"/>
    </source>
</evidence>
<feature type="transmembrane region" description="Helical" evidence="1">
    <location>
        <begin position="21"/>
        <end position="40"/>
    </location>
</feature>
<dbReference type="Pfam" id="PF19578">
    <property type="entry name" value="DUF6090"/>
    <property type="match status" value="1"/>
</dbReference>
<sequence length="252" mass="28977">MIKFFRKIRQNLLSEGKTSKYFKYAIGEIILVVIGILIALQINNWNQVRREYKETNILLNNLKLDVEENIKNLKELQKSLEIRKDYADFILKSLDDQKVTDSSMFISSMIRVGWIIDYSQTLPTYAEIINSGKLMYINSENLKNELASFQSQFEEKQQIATPANLVLKETDRLAIGHLDGIPESSSLIKPISSYQGVSFDLKSIASDTEFYKSVKYISYQSAGAKSYLNDNFTTRLERIKSLIDNELKGNDQ</sequence>
<proteinExistence type="predicted"/>
<name>A0ABW7MSF1_9FLAO</name>
<dbReference type="InterPro" id="IPR045749">
    <property type="entry name" value="DUF6090"/>
</dbReference>
<organism evidence="2 3">
    <name type="scientific">Gaetbulibacter aquiaggeris</name>
    <dbReference type="NCBI Taxonomy" id="1735373"/>
    <lineage>
        <taxon>Bacteria</taxon>
        <taxon>Pseudomonadati</taxon>
        <taxon>Bacteroidota</taxon>
        <taxon>Flavobacteriia</taxon>
        <taxon>Flavobacteriales</taxon>
        <taxon>Flavobacteriaceae</taxon>
        <taxon>Gaetbulibacter</taxon>
    </lineage>
</organism>
<gene>
    <name evidence="2" type="ORF">V8G56_13420</name>
</gene>
<keyword evidence="1" id="KW-0812">Transmembrane</keyword>
<evidence type="ECO:0000313" key="3">
    <source>
        <dbReference type="Proteomes" id="UP001610104"/>
    </source>
</evidence>
<dbReference type="Proteomes" id="UP001610104">
    <property type="component" value="Unassembled WGS sequence"/>
</dbReference>
<keyword evidence="3" id="KW-1185">Reference proteome</keyword>
<dbReference type="RefSeq" id="WP_395438977.1">
    <property type="nucleotide sequence ID" value="NZ_JBAWKC010000005.1"/>
</dbReference>
<dbReference type="EMBL" id="JBAWKC010000005">
    <property type="protein sequence ID" value="MFH6769747.1"/>
    <property type="molecule type" value="Genomic_DNA"/>
</dbReference>
<reference evidence="2 3" key="1">
    <citation type="submission" date="2024-02" db="EMBL/GenBank/DDBJ databases">
        <title>A Gaetbulibacter species isolated from tidal flats and genomic insights of their niches.</title>
        <authorList>
            <person name="Ye Y."/>
        </authorList>
    </citation>
    <scope>NUCLEOTIDE SEQUENCE [LARGE SCALE GENOMIC DNA]</scope>
    <source>
        <strain evidence="2 3">KEM-8</strain>
    </source>
</reference>